<name>A0ABW2BWY9_9PSEU</name>
<protein>
    <recommendedName>
        <fullName evidence="3">Phage tail tube protein</fullName>
    </recommendedName>
</protein>
<accession>A0ABW2BWY9</accession>
<dbReference type="RefSeq" id="WP_345400029.1">
    <property type="nucleotide sequence ID" value="NZ_BAABLA010000096.1"/>
</dbReference>
<proteinExistence type="predicted"/>
<reference evidence="2" key="1">
    <citation type="journal article" date="2019" name="Int. J. Syst. Evol. Microbiol.">
        <title>The Global Catalogue of Microorganisms (GCM) 10K type strain sequencing project: providing services to taxonomists for standard genome sequencing and annotation.</title>
        <authorList>
            <consortium name="The Broad Institute Genomics Platform"/>
            <consortium name="The Broad Institute Genome Sequencing Center for Infectious Disease"/>
            <person name="Wu L."/>
            <person name="Ma J."/>
        </authorList>
    </citation>
    <scope>NUCLEOTIDE SEQUENCE [LARGE SCALE GENOMIC DNA]</scope>
    <source>
        <strain evidence="2">KCTC 32255</strain>
    </source>
</reference>
<organism evidence="1 2">
    <name type="scientific">Haloechinothrix salitolerans</name>
    <dbReference type="NCBI Taxonomy" id="926830"/>
    <lineage>
        <taxon>Bacteria</taxon>
        <taxon>Bacillati</taxon>
        <taxon>Actinomycetota</taxon>
        <taxon>Actinomycetes</taxon>
        <taxon>Pseudonocardiales</taxon>
        <taxon>Pseudonocardiaceae</taxon>
        <taxon>Haloechinothrix</taxon>
    </lineage>
</organism>
<dbReference type="EMBL" id="JBHSXX010000001">
    <property type="protein sequence ID" value="MFC6867566.1"/>
    <property type="molecule type" value="Genomic_DNA"/>
</dbReference>
<dbReference type="Proteomes" id="UP001596337">
    <property type="component" value="Unassembled WGS sequence"/>
</dbReference>
<gene>
    <name evidence="1" type="ORF">ACFQGD_10430</name>
</gene>
<evidence type="ECO:0000313" key="2">
    <source>
        <dbReference type="Proteomes" id="UP001596337"/>
    </source>
</evidence>
<sequence length="134" mass="14363">MAFVHGKDTHIELDSNDLSAYVNQSELTRNADSHDVTTYGKDAHDFEGGLKNGTATMSGIYDDTASTGPRAVIEPLVGTKVTLIRQPEGTGSGKPQDSVTVLVQNYVETNPVADMVTWSCEMQLSSVIDTTAQV</sequence>
<keyword evidence="2" id="KW-1185">Reference proteome</keyword>
<evidence type="ECO:0000313" key="1">
    <source>
        <dbReference type="EMBL" id="MFC6867566.1"/>
    </source>
</evidence>
<comment type="caution">
    <text evidence="1">The sequence shown here is derived from an EMBL/GenBank/DDBJ whole genome shotgun (WGS) entry which is preliminary data.</text>
</comment>
<evidence type="ECO:0008006" key="3">
    <source>
        <dbReference type="Google" id="ProtNLM"/>
    </source>
</evidence>